<evidence type="ECO:0000259" key="3">
    <source>
        <dbReference type="PROSITE" id="PS51186"/>
    </source>
</evidence>
<dbReference type="AlphaFoldDB" id="A0AAW8JB90"/>
<proteinExistence type="predicted"/>
<dbReference type="InterPro" id="IPR000182">
    <property type="entry name" value="GNAT_dom"/>
</dbReference>
<reference evidence="4" key="1">
    <citation type="submission" date="2023-08" db="EMBL/GenBank/DDBJ databases">
        <title>Emergence of clinically-relevant ST2 carbapenem-resistant Acinetobacter baumannii strains in hospital sewages in Zhejiang, East of China.</title>
        <authorList>
            <person name="Kaichao C."/>
            <person name="Zhang R."/>
        </authorList>
    </citation>
    <scope>NUCLEOTIDE SEQUENCE</scope>
    <source>
        <strain evidence="4">M-RB-37</strain>
    </source>
</reference>
<dbReference type="GO" id="GO:0016747">
    <property type="term" value="F:acyltransferase activity, transferring groups other than amino-acyl groups"/>
    <property type="evidence" value="ECO:0007669"/>
    <property type="project" value="InterPro"/>
</dbReference>
<accession>A0AAW8JB90</accession>
<keyword evidence="2 4" id="KW-0012">Acyltransferase</keyword>
<dbReference type="InterPro" id="IPR016181">
    <property type="entry name" value="Acyl_CoA_acyltransferase"/>
</dbReference>
<dbReference type="PANTHER" id="PTHR43800">
    <property type="entry name" value="PEPTIDYL-LYSINE N-ACETYLTRANSFERASE YJAB"/>
    <property type="match status" value="1"/>
</dbReference>
<keyword evidence="1 4" id="KW-0808">Transferase</keyword>
<feature type="domain" description="N-acetyltransferase" evidence="3">
    <location>
        <begin position="3"/>
        <end position="147"/>
    </location>
</feature>
<sequence length="147" mass="16879">MIMQIEDAGRNDYLELLQVWEDSVRATHDFLTEQDIETFKPLILQHGFDSVVLKCVRDQGEILGFIGVQQNKIEMLFLRDRARARGIGKMLLHYAIDTLECCLVDVNEQNPQAVGFYRHCGFEVVKRSATDDGGRPFPILHMQLVKT</sequence>
<dbReference type="EC" id="2.3.1.-" evidence="4"/>
<dbReference type="Pfam" id="PF13673">
    <property type="entry name" value="Acetyltransf_10"/>
    <property type="match status" value="1"/>
</dbReference>
<dbReference type="RefSeq" id="WP_308975575.1">
    <property type="nucleotide sequence ID" value="NZ_JAVIDL010000022.1"/>
</dbReference>
<name>A0AAW8JB90_9GAMM</name>
<evidence type="ECO:0000256" key="2">
    <source>
        <dbReference type="ARBA" id="ARBA00023315"/>
    </source>
</evidence>
<comment type="caution">
    <text evidence="4">The sequence shown here is derived from an EMBL/GenBank/DDBJ whole genome shotgun (WGS) entry which is preliminary data.</text>
</comment>
<dbReference type="CDD" id="cd04301">
    <property type="entry name" value="NAT_SF"/>
    <property type="match status" value="1"/>
</dbReference>
<dbReference type="Gene3D" id="3.40.630.30">
    <property type="match status" value="1"/>
</dbReference>
<evidence type="ECO:0000313" key="4">
    <source>
        <dbReference type="EMBL" id="MDQ8936360.1"/>
    </source>
</evidence>
<dbReference type="SUPFAM" id="SSF55729">
    <property type="entry name" value="Acyl-CoA N-acyltransferases (Nat)"/>
    <property type="match status" value="1"/>
</dbReference>
<evidence type="ECO:0000313" key="5">
    <source>
        <dbReference type="Proteomes" id="UP001243844"/>
    </source>
</evidence>
<evidence type="ECO:0000256" key="1">
    <source>
        <dbReference type="ARBA" id="ARBA00022679"/>
    </source>
</evidence>
<dbReference type="PROSITE" id="PS51186">
    <property type="entry name" value="GNAT"/>
    <property type="match status" value="1"/>
</dbReference>
<dbReference type="PANTHER" id="PTHR43800:SF1">
    <property type="entry name" value="PEPTIDYL-LYSINE N-ACETYLTRANSFERASE YJAB"/>
    <property type="match status" value="1"/>
</dbReference>
<dbReference type="Proteomes" id="UP001243844">
    <property type="component" value="Unassembled WGS sequence"/>
</dbReference>
<organism evidence="4 5">
    <name type="scientific">Acinetobacter rudis</name>
    <dbReference type="NCBI Taxonomy" id="632955"/>
    <lineage>
        <taxon>Bacteria</taxon>
        <taxon>Pseudomonadati</taxon>
        <taxon>Pseudomonadota</taxon>
        <taxon>Gammaproteobacteria</taxon>
        <taxon>Moraxellales</taxon>
        <taxon>Moraxellaceae</taxon>
        <taxon>Acinetobacter</taxon>
    </lineage>
</organism>
<dbReference type="EMBL" id="JAVIDL010000022">
    <property type="protein sequence ID" value="MDQ8936360.1"/>
    <property type="molecule type" value="Genomic_DNA"/>
</dbReference>
<gene>
    <name evidence="4" type="ORF">RFH47_11595</name>
</gene>
<protein>
    <submittedName>
        <fullName evidence="4">GNAT family N-acetyltransferase</fullName>
        <ecNumber evidence="4">2.3.1.-</ecNumber>
    </submittedName>
</protein>